<dbReference type="Proteomes" id="UP001549320">
    <property type="component" value="Unassembled WGS sequence"/>
</dbReference>
<accession>A0ABV2QB12</accession>
<evidence type="ECO:0000313" key="2">
    <source>
        <dbReference type="Proteomes" id="UP001549320"/>
    </source>
</evidence>
<dbReference type="PANTHER" id="PTHR11941">
    <property type="entry name" value="ENOYL-COA HYDRATASE-RELATED"/>
    <property type="match status" value="1"/>
</dbReference>
<reference evidence="1 2" key="1">
    <citation type="submission" date="2024-06" db="EMBL/GenBank/DDBJ databases">
        <title>Sorghum-associated microbial communities from plants grown in Nebraska, USA.</title>
        <authorList>
            <person name="Schachtman D."/>
        </authorList>
    </citation>
    <scope>NUCLEOTIDE SEQUENCE [LARGE SCALE GENOMIC DNA]</scope>
    <source>
        <strain evidence="1 2">2709</strain>
    </source>
</reference>
<dbReference type="Gene3D" id="3.90.226.10">
    <property type="entry name" value="2-enoyl-CoA Hydratase, Chain A, domain 1"/>
    <property type="match status" value="1"/>
</dbReference>
<keyword evidence="2" id="KW-1185">Reference proteome</keyword>
<dbReference type="InterPro" id="IPR029045">
    <property type="entry name" value="ClpP/crotonase-like_dom_sf"/>
</dbReference>
<dbReference type="GO" id="GO:0004300">
    <property type="term" value="F:enoyl-CoA hydratase activity"/>
    <property type="evidence" value="ECO:0007669"/>
    <property type="project" value="UniProtKB-EC"/>
</dbReference>
<proteinExistence type="predicted"/>
<comment type="caution">
    <text evidence="1">The sequence shown here is derived from an EMBL/GenBank/DDBJ whole genome shotgun (WGS) entry which is preliminary data.</text>
</comment>
<dbReference type="EC" id="4.2.1.17" evidence="1"/>
<gene>
    <name evidence="1" type="ORF">ABIE13_003340</name>
</gene>
<name>A0ABV2QB12_9BURK</name>
<dbReference type="PANTHER" id="PTHR11941:SF54">
    <property type="entry name" value="ENOYL-COA HYDRATASE, MITOCHONDRIAL"/>
    <property type="match status" value="1"/>
</dbReference>
<organism evidence="1 2">
    <name type="scientific">Ottowia thiooxydans</name>
    <dbReference type="NCBI Taxonomy" id="219182"/>
    <lineage>
        <taxon>Bacteria</taxon>
        <taxon>Pseudomonadati</taxon>
        <taxon>Pseudomonadota</taxon>
        <taxon>Betaproteobacteria</taxon>
        <taxon>Burkholderiales</taxon>
        <taxon>Comamonadaceae</taxon>
        <taxon>Ottowia</taxon>
    </lineage>
</organism>
<dbReference type="EMBL" id="JBEPSH010000006">
    <property type="protein sequence ID" value="MET4578224.1"/>
    <property type="molecule type" value="Genomic_DNA"/>
</dbReference>
<protein>
    <submittedName>
        <fullName evidence="1">Enoyl-CoA hydratase</fullName>
        <ecNumber evidence="1">4.2.1.17</ecNumber>
    </submittedName>
</protein>
<dbReference type="SUPFAM" id="SSF52096">
    <property type="entry name" value="ClpP/crotonase"/>
    <property type="match status" value="1"/>
</dbReference>
<dbReference type="Pfam" id="PF00378">
    <property type="entry name" value="ECH_1"/>
    <property type="match status" value="1"/>
</dbReference>
<sequence>MNPQSEFEMIKVQEADSVAIVTYDRGERRNALSLKAMNELIRVADSFQARFDITAVVLTGSAQAFSAGVDLKDPERWAIDDKSLDERRYVASTGARMCKAWESLPQLTIAAIEGLNVGGGIALTLACDWRVMAENAFLYVPEVQIGIPLVWHTVPRLVNMVGASRAKQIMLLGDRMSSATAKEWGLVDWLVAEGQAVEHSRMLATKVAQSPSHVVKMSKQSVNAHANALNFVSTYMDVDQALVCGQSDEAREARQNFK</sequence>
<dbReference type="InterPro" id="IPR001753">
    <property type="entry name" value="Enoyl-CoA_hydra/iso"/>
</dbReference>
<keyword evidence="1" id="KW-0456">Lyase</keyword>
<dbReference type="CDD" id="cd06558">
    <property type="entry name" value="crotonase-like"/>
    <property type="match status" value="1"/>
</dbReference>
<evidence type="ECO:0000313" key="1">
    <source>
        <dbReference type="EMBL" id="MET4578224.1"/>
    </source>
</evidence>